<dbReference type="Gene3D" id="3.30.1920.20">
    <property type="match status" value="1"/>
</dbReference>
<dbReference type="Gene3D" id="2.60.120.260">
    <property type="entry name" value="Galactose-binding domain-like"/>
    <property type="match status" value="3"/>
</dbReference>
<dbReference type="InterPro" id="IPR003961">
    <property type="entry name" value="FN3_dom"/>
</dbReference>
<dbReference type="SMART" id="SM00606">
    <property type="entry name" value="CBD_IV"/>
    <property type="match status" value="1"/>
</dbReference>
<dbReference type="PANTHER" id="PTHR43143:SF1">
    <property type="entry name" value="SERINE_THREONINE-PROTEIN PHOSPHATASE CPPED1"/>
    <property type="match status" value="1"/>
</dbReference>
<dbReference type="EMBL" id="WHOA01000016">
    <property type="protein sequence ID" value="NOU70350.1"/>
    <property type="molecule type" value="Genomic_DNA"/>
</dbReference>
<feature type="domain" description="Fibronectin type-III" evidence="3">
    <location>
        <begin position="657"/>
        <end position="747"/>
    </location>
</feature>
<dbReference type="SUPFAM" id="SSF56300">
    <property type="entry name" value="Metallo-dependent phosphatases"/>
    <property type="match status" value="1"/>
</dbReference>
<dbReference type="NCBIfam" id="NF047446">
    <property type="entry name" value="barrel_OmpL47"/>
    <property type="match status" value="1"/>
</dbReference>
<dbReference type="Pfam" id="PF00754">
    <property type="entry name" value="F5_F8_type_C"/>
    <property type="match status" value="2"/>
</dbReference>
<protein>
    <submittedName>
        <fullName evidence="5">Carbohydrate-binding protein</fullName>
    </submittedName>
</protein>
<evidence type="ECO:0000259" key="4">
    <source>
        <dbReference type="PROSITE" id="PS51175"/>
    </source>
</evidence>
<dbReference type="InterPro" id="IPR013783">
    <property type="entry name" value="Ig-like_fold"/>
</dbReference>
<evidence type="ECO:0000259" key="2">
    <source>
        <dbReference type="PROSITE" id="PS50022"/>
    </source>
</evidence>
<evidence type="ECO:0000256" key="1">
    <source>
        <dbReference type="ARBA" id="ARBA00022729"/>
    </source>
</evidence>
<dbReference type="PANTHER" id="PTHR43143">
    <property type="entry name" value="METALLOPHOSPHOESTERASE, CALCINEURIN SUPERFAMILY"/>
    <property type="match status" value="1"/>
</dbReference>
<dbReference type="PROSITE" id="PS50022">
    <property type="entry name" value="FA58C_3"/>
    <property type="match status" value="2"/>
</dbReference>
<dbReference type="InterPro" id="IPR036116">
    <property type="entry name" value="FN3_sf"/>
</dbReference>
<gene>
    <name evidence="5" type="ORF">GC098_02680</name>
</gene>
<dbReference type="PROSITE" id="PS51175">
    <property type="entry name" value="CBM6"/>
    <property type="match status" value="1"/>
</dbReference>
<dbReference type="Pfam" id="PF00041">
    <property type="entry name" value="fn3"/>
    <property type="match status" value="1"/>
</dbReference>
<evidence type="ECO:0000259" key="3">
    <source>
        <dbReference type="PROSITE" id="PS50853"/>
    </source>
</evidence>
<dbReference type="InterPro" id="IPR058094">
    <property type="entry name" value="Ig-like_OmpL47-like"/>
</dbReference>
<keyword evidence="1" id="KW-0732">Signal</keyword>
<dbReference type="PROSITE" id="PS50853">
    <property type="entry name" value="FN3"/>
    <property type="match status" value="1"/>
</dbReference>
<evidence type="ECO:0000313" key="6">
    <source>
        <dbReference type="Proteomes" id="UP000616779"/>
    </source>
</evidence>
<dbReference type="Proteomes" id="UP000616779">
    <property type="component" value="Unassembled WGS sequence"/>
</dbReference>
<dbReference type="InterPro" id="IPR008979">
    <property type="entry name" value="Galactose-bd-like_sf"/>
</dbReference>
<proteinExistence type="predicted"/>
<dbReference type="Pfam" id="PF07523">
    <property type="entry name" value="Big_3"/>
    <property type="match status" value="1"/>
</dbReference>
<dbReference type="InterPro" id="IPR005084">
    <property type="entry name" value="CBM6"/>
</dbReference>
<dbReference type="InterPro" id="IPR006584">
    <property type="entry name" value="Cellulose-bd_IV"/>
</dbReference>
<dbReference type="CDD" id="cd00063">
    <property type="entry name" value="FN3"/>
    <property type="match status" value="1"/>
</dbReference>
<accession>A0ABX1XP84</accession>
<dbReference type="SMART" id="SM00060">
    <property type="entry name" value="FN3"/>
    <property type="match status" value="1"/>
</dbReference>
<dbReference type="SUPFAM" id="SSF49785">
    <property type="entry name" value="Galactose-binding domain-like"/>
    <property type="match status" value="3"/>
</dbReference>
<dbReference type="InterPro" id="IPR051918">
    <property type="entry name" value="STPP_CPPED1"/>
</dbReference>
<sequence length="1365" mass="146249">MVAVLLITKIEDKRRCIDFMDTLAKLKKSSLSFILMVTLIFSNFAAYTPVHAASDAASDAYSLIEAESFSSKSGANLKTEACPDGGQSVGGTNDGQYLVYNSIDFGSGVNGATKFSARLSAKGLNAGGNIEIRLDSPTGTLAGTLTVAATAPDNWNVYQTQSTDITNVTGVHDIYLVLKVATGKLYVANINWFQFSKTLNSIAMTTPPTKTVYRLGESLDLTGMVVTGTYIDGSTRVEEVRASDVSGFNSSTAAASRTLTVTVRGKTTTFTVGIMSKTLTSIATPAAITGVINGTAPSPAALGLPSTVVMVTDGGNVNTFVNWNVAASGYDTTVKTEQRFTVPGTVVLPSDIANSNNVLLSTSISVTVLAATDPSKDTSYKFSYMAFSDSHATTQGSVQDIALDNAMQDAVRNNAGSVSVVGDITDYGTDAQYDVAMNTINKYPQVKPYFAYGNHEVRWVGGIEVAISRFVNHTKMPSIYFDKWINDYHFIYLGSEADDKDGAYISDTQLEWLKVKLAEGASKDKPIFLFLHQPLENTVSMSHTNDGYYGYDSDDAQDQKIKDLVGQYPQSVLITGHLHDDIKIPGNLYNEQYFTMIRDGAIVNSGGPGAQALIFDIYKDKVVINGRDVNTRSTIASWTITNYTTDALSADTQAPTVPSNVTAKVVTDTMVTLEWDKATDNFNGNVGVIGYDVYNGTTVVGSTSGNTSFIVTGLSANKAYQFTVKARDEAGNASTASSPFNVTTLAYDPAAINLVLNQTVTTNGNLPGYEPSKAVDGTTASGSKWSSSTTGDKWLMVDLGQNYDIARWVVKHAGEGGETISLNTKHYKLQGSFDGTVWADLDSVRGNVSNSTDRYIPISTVRYVRLYITSGQNAVENGTSNIYEFEVYGRRPLDQNLNSITAPADITGVVIGTAKTVDALGLPKAVSLVTDKSRGYAYVTWNLDASNYDPNLKIGQTFTVNGTVTLPTEVLNPNNVPLTTSIRVTVNKLIQSATATSQETGGENNSASMAIDGDTNTIWHTKWNKSDVLPQSITLKLGAALPINKVTYLPRQSGVNGIITAYNVYVSKDGVTFTKVASGTWANDNAEKVATFDPTDALYVKLEATAGVNGWASAAEINVLEVEHQPPTTTDNAPSGWVNQDVTVTLSASDNGSGVSNTYYTVDDGAEQTGTTVVLSEEGVHKLVYWSVDKAGNVEQAHTVSVSIDKKAPSIAVTVPGDNSIYEDSVDLTPQIAWTDNLSGVDSSKTTVTLDTYSYQIGTAIPLYKLPIGQHTLVISSSDLVGNQVSKTVQFTTVTSIDSLKALVKRFANNKEIDKADIATNLLENLENNNLKGFMNDVKAQSGKHISSEAATYLLRDAQYLLTQK</sequence>
<dbReference type="InterPro" id="IPR022038">
    <property type="entry name" value="Ig-like_bact"/>
</dbReference>
<organism evidence="5 6">
    <name type="scientific">Paenibacillus phytorum</name>
    <dbReference type="NCBI Taxonomy" id="2654977"/>
    <lineage>
        <taxon>Bacteria</taxon>
        <taxon>Bacillati</taxon>
        <taxon>Bacillota</taxon>
        <taxon>Bacilli</taxon>
        <taxon>Bacillales</taxon>
        <taxon>Paenibacillaceae</taxon>
        <taxon>Paenibacillus</taxon>
    </lineage>
</organism>
<feature type="domain" description="F5/8 type C" evidence="2">
    <location>
        <begin position="740"/>
        <end position="890"/>
    </location>
</feature>
<keyword evidence="6" id="KW-1185">Reference proteome</keyword>
<dbReference type="Gene3D" id="2.60.40.10">
    <property type="entry name" value="Immunoglobulins"/>
    <property type="match status" value="1"/>
</dbReference>
<dbReference type="InterPro" id="IPR029052">
    <property type="entry name" value="Metallo-depent_PP-like"/>
</dbReference>
<dbReference type="SUPFAM" id="SSF49265">
    <property type="entry name" value="Fibronectin type III"/>
    <property type="match status" value="1"/>
</dbReference>
<feature type="domain" description="CBM6" evidence="4">
    <location>
        <begin position="62"/>
        <end position="196"/>
    </location>
</feature>
<name>A0ABX1XP84_9BACL</name>
<dbReference type="CDD" id="cd04084">
    <property type="entry name" value="CBM6_xylanase-like"/>
    <property type="match status" value="1"/>
</dbReference>
<dbReference type="InterPro" id="IPR000421">
    <property type="entry name" value="FA58C"/>
</dbReference>
<evidence type="ECO:0000313" key="5">
    <source>
        <dbReference type="EMBL" id="NOU70350.1"/>
    </source>
</evidence>
<dbReference type="Gene3D" id="3.60.21.10">
    <property type="match status" value="1"/>
</dbReference>
<comment type="caution">
    <text evidence="5">The sequence shown here is derived from an EMBL/GenBank/DDBJ whole genome shotgun (WGS) entry which is preliminary data.</text>
</comment>
<feature type="domain" description="F5/8 type C" evidence="2">
    <location>
        <begin position="979"/>
        <end position="1122"/>
    </location>
</feature>
<dbReference type="Pfam" id="PF03422">
    <property type="entry name" value="CBM_6"/>
    <property type="match status" value="1"/>
</dbReference>
<dbReference type="Gene3D" id="2.60.40.3630">
    <property type="match status" value="1"/>
</dbReference>
<reference evidence="5 6" key="1">
    <citation type="submission" date="2019-10" db="EMBL/GenBank/DDBJ databases">
        <title>Description of Paenibacillus terrestris sp. nov.</title>
        <authorList>
            <person name="Carlier A."/>
            <person name="Qi S."/>
        </authorList>
    </citation>
    <scope>NUCLEOTIDE SEQUENCE [LARGE SCALE GENOMIC DNA]</scope>
    <source>
        <strain evidence="5 6">LMG 31458</strain>
    </source>
</reference>